<dbReference type="Proteomes" id="UP000034832">
    <property type="component" value="Unassembled WGS sequence"/>
</dbReference>
<dbReference type="OrthoDB" id="2666246at2"/>
<dbReference type="EMBL" id="LBIA02000001">
    <property type="protein sequence ID" value="TKT71236.1"/>
    <property type="molecule type" value="Genomic_DNA"/>
</dbReference>
<keyword evidence="1" id="KW-1133">Transmembrane helix</keyword>
<gene>
    <name evidence="2" type="ORF">YH63_007340</name>
</gene>
<sequence length="120" mass="12872">MRDLLLQVSGALAIVVALIHGTLGETRIFAQGNSRITIEPAHVRTLLRLVWQTGTVAWIGGGVLLLTAPLMGSDTARHWIVVTMAVVFAFAAAANAWAKRGRHFGWMLLSVVVVLAIAGY</sequence>
<accession>A0A4U6BLV8</accession>
<reference evidence="2" key="1">
    <citation type="submission" date="2019-04" db="EMBL/GenBank/DDBJ databases">
        <title>Whole genome sequencing of cave bacteria.</title>
        <authorList>
            <person name="Gan H.M."/>
            <person name="Barton H."/>
            <person name="Savka M.A."/>
        </authorList>
    </citation>
    <scope>NUCLEOTIDE SEQUENCE [LARGE SCALE GENOMIC DNA]</scope>
    <source>
        <strain evidence="2">LC387</strain>
    </source>
</reference>
<proteinExistence type="predicted"/>
<comment type="caution">
    <text evidence="2">The sequence shown here is derived from an EMBL/GenBank/DDBJ whole genome shotgun (WGS) entry which is preliminary data.</text>
</comment>
<feature type="transmembrane region" description="Helical" evidence="1">
    <location>
        <begin position="103"/>
        <end position="119"/>
    </location>
</feature>
<protein>
    <submittedName>
        <fullName evidence="2">Uncharacterized protein</fullName>
    </submittedName>
</protein>
<feature type="transmembrane region" description="Helical" evidence="1">
    <location>
        <begin position="79"/>
        <end position="97"/>
    </location>
</feature>
<keyword evidence="1" id="KW-0812">Transmembrane</keyword>
<evidence type="ECO:0000256" key="1">
    <source>
        <dbReference type="SAM" id="Phobius"/>
    </source>
</evidence>
<organism evidence="2 3">
    <name type="scientific">Afipia massiliensis</name>
    <dbReference type="NCBI Taxonomy" id="211460"/>
    <lineage>
        <taxon>Bacteria</taxon>
        <taxon>Pseudomonadati</taxon>
        <taxon>Pseudomonadota</taxon>
        <taxon>Alphaproteobacteria</taxon>
        <taxon>Hyphomicrobiales</taxon>
        <taxon>Nitrobacteraceae</taxon>
        <taxon>Afipia</taxon>
    </lineage>
</organism>
<evidence type="ECO:0000313" key="3">
    <source>
        <dbReference type="Proteomes" id="UP000034832"/>
    </source>
</evidence>
<feature type="transmembrane region" description="Helical" evidence="1">
    <location>
        <begin position="48"/>
        <end position="67"/>
    </location>
</feature>
<dbReference type="RefSeq" id="WP_046828167.1">
    <property type="nucleotide sequence ID" value="NZ_LBIA02000001.1"/>
</dbReference>
<evidence type="ECO:0000313" key="2">
    <source>
        <dbReference type="EMBL" id="TKT71236.1"/>
    </source>
</evidence>
<name>A0A4U6BLV8_9BRAD</name>
<dbReference type="AlphaFoldDB" id="A0A4U6BLV8"/>
<keyword evidence="1" id="KW-0472">Membrane</keyword>
<keyword evidence="3" id="KW-1185">Reference proteome</keyword>